<dbReference type="InterPro" id="IPR050155">
    <property type="entry name" value="HAD-like_hydrolase_sf"/>
</dbReference>
<feature type="compositionally biased region" description="Low complexity" evidence="1">
    <location>
        <begin position="275"/>
        <end position="292"/>
    </location>
</feature>
<dbReference type="Pfam" id="PF13419">
    <property type="entry name" value="HAD_2"/>
    <property type="match status" value="1"/>
</dbReference>
<dbReference type="SFLD" id="SFLDG01129">
    <property type="entry name" value="C1.5:_HAD__Beta-PGM__Phosphata"/>
    <property type="match status" value="1"/>
</dbReference>
<dbReference type="RefSeq" id="WP_218591578.1">
    <property type="nucleotide sequence ID" value="NZ_JADQDE010000093.1"/>
</dbReference>
<dbReference type="GO" id="GO:0016787">
    <property type="term" value="F:hydrolase activity"/>
    <property type="evidence" value="ECO:0007669"/>
    <property type="project" value="UniProtKB-KW"/>
</dbReference>
<evidence type="ECO:0000313" key="3">
    <source>
        <dbReference type="Proteomes" id="UP000694300"/>
    </source>
</evidence>
<dbReference type="InterPro" id="IPR041492">
    <property type="entry name" value="HAD_2"/>
</dbReference>
<protein>
    <submittedName>
        <fullName evidence="2">HAD family hydrolase</fullName>
    </submittedName>
</protein>
<gene>
    <name evidence="2" type="ORF">I4I82_29450</name>
</gene>
<keyword evidence="2" id="KW-0378">Hydrolase</keyword>
<organism evidence="2 3">
    <name type="scientific">Pseudonocardia oceani</name>
    <dbReference type="NCBI Taxonomy" id="2792013"/>
    <lineage>
        <taxon>Bacteria</taxon>
        <taxon>Bacillati</taxon>
        <taxon>Actinomycetota</taxon>
        <taxon>Actinomycetes</taxon>
        <taxon>Pseudonocardiales</taxon>
        <taxon>Pseudonocardiaceae</taxon>
        <taxon>Pseudonocardia</taxon>
    </lineage>
</organism>
<feature type="region of interest" description="Disordered" evidence="1">
    <location>
        <begin position="275"/>
        <end position="306"/>
    </location>
</feature>
<dbReference type="Proteomes" id="UP000694300">
    <property type="component" value="Unassembled WGS sequence"/>
</dbReference>
<proteinExistence type="predicted"/>
<accession>A0ABS6UIM0</accession>
<dbReference type="PANTHER" id="PTHR43434">
    <property type="entry name" value="PHOSPHOGLYCOLATE PHOSPHATASE"/>
    <property type="match status" value="1"/>
</dbReference>
<dbReference type="PANTHER" id="PTHR43434:SF1">
    <property type="entry name" value="PHOSPHOGLYCOLATE PHOSPHATASE"/>
    <property type="match status" value="1"/>
</dbReference>
<evidence type="ECO:0000256" key="1">
    <source>
        <dbReference type="SAM" id="MobiDB-lite"/>
    </source>
</evidence>
<evidence type="ECO:0000313" key="2">
    <source>
        <dbReference type="EMBL" id="MBW0131771.1"/>
    </source>
</evidence>
<sequence length="320" mass="33649">MSPPLPPVRAVIFDLDGTLVQTRIASWEIFEQISRRFELGVDRPEQYFDLFRGNVFESIRALCRDDAHAARAKDAFLTLLREEYTPPLVPGVTDVVRRLAGDCTLAVMSSNAMQVLRRVLVGNDLAFCFAHVFGGDVAPDKRAAIGAFLADSGSGFGRRCAADYDEGGRRPAPDPSSTVLVTDTAGDVRDALAAGIRVVGVAWGMHSVEELTAAGAEFVALWPQEIAAHLLGDAAARPPQGACAVPAPVTAPAPVSGDDGTAAEQVRVAAAVRRARRTGAPAPAARPALPALPLHPPPVAGGPSASGELLDAVRRVCRRG</sequence>
<name>A0ABS6UIM0_9PSEU</name>
<dbReference type="Pfam" id="PF13242">
    <property type="entry name" value="Hydrolase_like"/>
    <property type="match status" value="1"/>
</dbReference>
<dbReference type="SFLD" id="SFLDS00003">
    <property type="entry name" value="Haloacid_Dehalogenase"/>
    <property type="match status" value="1"/>
</dbReference>
<dbReference type="EMBL" id="JADQDF010000001">
    <property type="protein sequence ID" value="MBW0131771.1"/>
    <property type="molecule type" value="Genomic_DNA"/>
</dbReference>
<reference evidence="2 3" key="1">
    <citation type="submission" date="2020-11" db="EMBL/GenBank/DDBJ databases">
        <title>Pseudonocardia abyssalis sp. nov. and Pseudonocardia oceani sp. nov., description and phylogenomic analysis of two novel actinomycetes isolated from the deep Southern Ocean.</title>
        <authorList>
            <person name="Parra J."/>
        </authorList>
    </citation>
    <scope>NUCLEOTIDE SEQUENCE [LARGE SCALE GENOMIC DNA]</scope>
    <source>
        <strain evidence="3">KRD185</strain>
    </source>
</reference>
<comment type="caution">
    <text evidence="2">The sequence shown here is derived from an EMBL/GenBank/DDBJ whole genome shotgun (WGS) entry which is preliminary data.</text>
</comment>
<keyword evidence="3" id="KW-1185">Reference proteome</keyword>